<feature type="domain" description="DUF4872" evidence="2">
    <location>
        <begin position="159"/>
        <end position="342"/>
    </location>
</feature>
<reference evidence="3 4" key="1">
    <citation type="submission" date="2019-05" db="EMBL/GenBank/DDBJ databases">
        <authorList>
            <person name="Lee S.D."/>
        </authorList>
    </citation>
    <scope>NUCLEOTIDE SEQUENCE [LARGE SCALE GENOMIC DNA]</scope>
    <source>
        <strain evidence="3 4">YC2-7</strain>
    </source>
</reference>
<dbReference type="Pfam" id="PF16169">
    <property type="entry name" value="DUF4872"/>
    <property type="match status" value="1"/>
</dbReference>
<dbReference type="EMBL" id="VCQU01000007">
    <property type="protein sequence ID" value="NMN97562.1"/>
    <property type="molecule type" value="Genomic_DNA"/>
</dbReference>
<dbReference type="AlphaFoldDB" id="A0A848KLN3"/>
<dbReference type="InterPro" id="IPR026935">
    <property type="entry name" value="BtrH_N"/>
</dbReference>
<sequence length="354" mass="37833">MTRVLIDYPHKKAGHCGSGALRDLMEWAKLGWGAPPSEGLVFTLGGALDFAYIRDVTLQPPIYLVGRGADMELDLLHRLGAHTDLRQTDDADLGWKWVTTEIDSGRPVMVWADIAELPYLRVRLTMSRHDIVVIGYDASARIAYVIDNDRDAVQTVPYDALARARSSTGFPIPTRHTTYVVDWPTFPPDLLTTAADALQRSAYTLRNGGPGIFAAASPHVVAGTGLAGVRAFSNDLRHWSDSFDTPTLHGALGALAAFIEKAGTGGGLFRYLLCQGCTDLKNHSPDPALQAAAVAAGRAAQAWTAVAVAATTSDRTAQQRATHAAQLAALLPDLEETLANALADAAQSLDARAD</sequence>
<dbReference type="Gene3D" id="3.90.70.10">
    <property type="entry name" value="Cysteine proteinases"/>
    <property type="match status" value="1"/>
</dbReference>
<dbReference type="InterPro" id="IPR032369">
    <property type="entry name" value="DUF4872"/>
</dbReference>
<accession>A0A848KLN3</accession>
<evidence type="ECO:0000313" key="3">
    <source>
        <dbReference type="EMBL" id="NMN97562.1"/>
    </source>
</evidence>
<evidence type="ECO:0000259" key="1">
    <source>
        <dbReference type="Pfam" id="PF14399"/>
    </source>
</evidence>
<organism evidence="3 4">
    <name type="scientific">Antrihabitans stalactiti</name>
    <dbReference type="NCBI Taxonomy" id="2584121"/>
    <lineage>
        <taxon>Bacteria</taxon>
        <taxon>Bacillati</taxon>
        <taxon>Actinomycetota</taxon>
        <taxon>Actinomycetes</taxon>
        <taxon>Mycobacteriales</taxon>
        <taxon>Nocardiaceae</taxon>
        <taxon>Antrihabitans</taxon>
    </lineage>
</organism>
<protein>
    <submittedName>
        <fullName evidence="3">DUF4872 domain-containing protein</fullName>
    </submittedName>
</protein>
<keyword evidence="4" id="KW-1185">Reference proteome</keyword>
<proteinExistence type="predicted"/>
<evidence type="ECO:0000313" key="4">
    <source>
        <dbReference type="Proteomes" id="UP000535543"/>
    </source>
</evidence>
<reference evidence="3 4" key="2">
    <citation type="submission" date="2020-06" db="EMBL/GenBank/DDBJ databases">
        <title>Antribacter stalactiti gen. nov., sp. nov., a new member of the family Nacardiaceae isolated from a cave.</title>
        <authorList>
            <person name="Kim I.S."/>
        </authorList>
    </citation>
    <scope>NUCLEOTIDE SEQUENCE [LARGE SCALE GENOMIC DNA]</scope>
    <source>
        <strain evidence="3 4">YC2-7</strain>
    </source>
</reference>
<dbReference type="Proteomes" id="UP000535543">
    <property type="component" value="Unassembled WGS sequence"/>
</dbReference>
<dbReference type="Pfam" id="PF14399">
    <property type="entry name" value="BtrH_N"/>
    <property type="match status" value="1"/>
</dbReference>
<feature type="domain" description="Butirosin biosynthesis protein H N-terminal" evidence="1">
    <location>
        <begin position="15"/>
        <end position="148"/>
    </location>
</feature>
<gene>
    <name evidence="3" type="ORF">FGL95_21220</name>
</gene>
<name>A0A848KLN3_9NOCA</name>
<comment type="caution">
    <text evidence="3">The sequence shown here is derived from an EMBL/GenBank/DDBJ whole genome shotgun (WGS) entry which is preliminary data.</text>
</comment>
<evidence type="ECO:0000259" key="2">
    <source>
        <dbReference type="Pfam" id="PF16169"/>
    </source>
</evidence>
<dbReference type="RefSeq" id="WP_169590488.1">
    <property type="nucleotide sequence ID" value="NZ_VCQU01000007.1"/>
</dbReference>